<gene>
    <name evidence="4" type="ORF">OKA05_10000</name>
</gene>
<evidence type="ECO:0000259" key="3">
    <source>
        <dbReference type="PROSITE" id="PS50853"/>
    </source>
</evidence>
<dbReference type="InterPro" id="IPR000421">
    <property type="entry name" value="FA58C"/>
</dbReference>
<feature type="region of interest" description="Disordered" evidence="1">
    <location>
        <begin position="1483"/>
        <end position="1506"/>
    </location>
</feature>
<dbReference type="SUPFAM" id="SSF49265">
    <property type="entry name" value="Fibronectin type III"/>
    <property type="match status" value="4"/>
</dbReference>
<feature type="domain" description="Fibronectin type-III" evidence="3">
    <location>
        <begin position="1223"/>
        <end position="1311"/>
    </location>
</feature>
<dbReference type="InterPro" id="IPR008979">
    <property type="entry name" value="Galactose-bd-like_sf"/>
</dbReference>
<dbReference type="Proteomes" id="UP001320876">
    <property type="component" value="Unassembled WGS sequence"/>
</dbReference>
<dbReference type="EMBL" id="JAPDDT010000003">
    <property type="protein sequence ID" value="MCW1922883.1"/>
    <property type="molecule type" value="Genomic_DNA"/>
</dbReference>
<dbReference type="PANTHER" id="PTHR19328">
    <property type="entry name" value="HEDGEHOG-INTERACTING PROTEIN"/>
    <property type="match status" value="1"/>
</dbReference>
<feature type="domain" description="Fibronectin type-III" evidence="3">
    <location>
        <begin position="1317"/>
        <end position="1402"/>
    </location>
</feature>
<dbReference type="SUPFAM" id="SSF50952">
    <property type="entry name" value="Soluble quinoprotein glucose dehydrogenase"/>
    <property type="match status" value="1"/>
</dbReference>
<feature type="domain" description="Fibronectin type-III" evidence="3">
    <location>
        <begin position="1137"/>
        <end position="1222"/>
    </location>
</feature>
<evidence type="ECO:0000313" key="4">
    <source>
        <dbReference type="EMBL" id="MCW1922883.1"/>
    </source>
</evidence>
<dbReference type="CDD" id="cd00063">
    <property type="entry name" value="FN3"/>
    <property type="match status" value="6"/>
</dbReference>
<name>A0ABT3GGZ2_9BACT</name>
<dbReference type="InterPro" id="IPR011042">
    <property type="entry name" value="6-blade_b-propeller_TolB-like"/>
</dbReference>
<dbReference type="InterPro" id="IPR012938">
    <property type="entry name" value="Glc/Sorbosone_DH"/>
</dbReference>
<protein>
    <submittedName>
        <fullName evidence="4">PQQ-dependent sugar dehydrogenase</fullName>
    </submittedName>
</protein>
<dbReference type="InterPro" id="IPR013783">
    <property type="entry name" value="Ig-like_fold"/>
</dbReference>
<dbReference type="Pfam" id="PF07995">
    <property type="entry name" value="GSDH"/>
    <property type="match status" value="2"/>
</dbReference>
<dbReference type="PROSITE" id="PS50022">
    <property type="entry name" value="FA58C_3"/>
    <property type="match status" value="1"/>
</dbReference>
<dbReference type="SMART" id="SM00060">
    <property type="entry name" value="FN3"/>
    <property type="match status" value="7"/>
</dbReference>
<comment type="caution">
    <text evidence="4">The sequence shown here is derived from an EMBL/GenBank/DDBJ whole genome shotgun (WGS) entry which is preliminary data.</text>
</comment>
<dbReference type="RefSeq" id="WP_264486989.1">
    <property type="nucleotide sequence ID" value="NZ_JAPDDT010000003.1"/>
</dbReference>
<dbReference type="InterPro" id="IPR011041">
    <property type="entry name" value="Quinoprot_gluc/sorb_DH_b-prop"/>
</dbReference>
<dbReference type="InterPro" id="IPR036116">
    <property type="entry name" value="FN3_sf"/>
</dbReference>
<keyword evidence="5" id="KW-1185">Reference proteome</keyword>
<feature type="domain" description="Fibronectin type-III" evidence="3">
    <location>
        <begin position="1403"/>
        <end position="1491"/>
    </location>
</feature>
<dbReference type="InterPro" id="IPR044048">
    <property type="entry name" value="Big_12"/>
</dbReference>
<proteinExistence type="predicted"/>
<dbReference type="Gene3D" id="2.120.10.30">
    <property type="entry name" value="TolB, C-terminal domain"/>
    <property type="match status" value="1"/>
</dbReference>
<dbReference type="PANTHER" id="PTHR19328:SF13">
    <property type="entry name" value="HIPL1 PROTEIN"/>
    <property type="match status" value="1"/>
</dbReference>
<reference evidence="4 5" key="1">
    <citation type="submission" date="2022-10" db="EMBL/GenBank/DDBJ databases">
        <title>Luteolibacter arcticus strain CCTCC AB 2014275, whole genome shotgun sequencing project.</title>
        <authorList>
            <person name="Zhao G."/>
            <person name="Shen L."/>
        </authorList>
    </citation>
    <scope>NUCLEOTIDE SEQUENCE [LARGE SCALE GENOMIC DNA]</scope>
    <source>
        <strain evidence="4 5">CCTCC AB 2014275</strain>
    </source>
</reference>
<dbReference type="SUPFAM" id="SSF49785">
    <property type="entry name" value="Galactose-binding domain-like"/>
    <property type="match status" value="1"/>
</dbReference>
<accession>A0ABT3GGZ2</accession>
<evidence type="ECO:0000313" key="5">
    <source>
        <dbReference type="Proteomes" id="UP001320876"/>
    </source>
</evidence>
<dbReference type="Pfam" id="PF00041">
    <property type="entry name" value="fn3"/>
    <property type="match status" value="4"/>
</dbReference>
<organism evidence="4 5">
    <name type="scientific">Luteolibacter arcticus</name>
    <dbReference type="NCBI Taxonomy" id="1581411"/>
    <lineage>
        <taxon>Bacteria</taxon>
        <taxon>Pseudomonadati</taxon>
        <taxon>Verrucomicrobiota</taxon>
        <taxon>Verrucomicrobiia</taxon>
        <taxon>Verrucomicrobiales</taxon>
        <taxon>Verrucomicrobiaceae</taxon>
        <taxon>Luteolibacter</taxon>
    </lineage>
</organism>
<dbReference type="Pfam" id="PF00754">
    <property type="entry name" value="F5_F8_type_C"/>
    <property type="match status" value="1"/>
</dbReference>
<dbReference type="PROSITE" id="PS50853">
    <property type="entry name" value="FN3"/>
    <property type="match status" value="7"/>
</dbReference>
<feature type="domain" description="Fibronectin type-III" evidence="3">
    <location>
        <begin position="1043"/>
        <end position="1131"/>
    </location>
</feature>
<dbReference type="Gene3D" id="2.60.120.260">
    <property type="entry name" value="Galactose-binding domain-like"/>
    <property type="match status" value="1"/>
</dbReference>
<sequence>MPVAPYFNGVFPSSAPGDPSGWAVVNAFPNLTFTDPLMLQEIPGQNQFLVVCKNGEIWRFPKSSATTIGQRTKVLDLIAATQTSEDQGFYSLAFHPNFGQAGQTGENYVYVCYSRKGVMGTSNPDASYWTLSRFTWVPASGTINPASELIMMSQFDPHRFHQGGALFFGNEGYLHVSVGDGGASADTFNNAQKLNMGFFAGILRIDVDYYPGKPDSHAIIRQPQDDPNWSYLGNSQARPSGWPASYSQGYGIPNDNPWLSPGGSALEEFYAVGLRSPHAAHYDPPTGEIWVGDVGQTSWEEISRVVKGSNCQWSYKEGPQQSGFRTDPNVLADVETAPTYSYPHANGNNCIIGGMRYRGTRWPALTGKVLFGDNGSGKMWSMTLSSGGGSPIVTEMLTAFGTAKQGLANICADSDGEVYMMDLAGVNNPGGRIMKLADPVVSAEPPLLLSTTGVFADLVTLTPAAGVIPYDVPNALWSDGAHKRRWIIAPNDGSFNTVAEDITFSAKGSWVFPSGTVFVKHFEVPVDANNPSVVKRLETRFLICTAGGGKYGLTYKWNAGGTDAELMTAGLNETYDYNTGSGTEQKTWSYPSRGDCLVCHNDVSGQALGVRTAHLSSDAFYPSTGRMANQLATFNSLGMFNVTLTASQIEDYIEARPLEDATAPLEHRVRSYLDTNCSHCHQPGAQGEGFDARLATSLVEQNLINGIPTRYEELGAAGRYIKPGDPSLSAVNVRVGAVGDGNAMPPLAKNIAHAEGVAALQTYVQGLTAAEFEPTLGPGPQARYVRLKSITGRRRYAAVAEFSILDQNGERIPANQITGVTYLREDGSGGLVPGTSADGCLPAEAADGNDGASNNFWQSVNPGGNTAPNHPHYLVFDLGADREIGGYKYFPRLTSEDGRIFQYLVEYSTNGTTWSTMDSGTWPNSASAQEYNPGYNKRPARVQVAGPSPSVMGPFDVTIAFDMEVENFTAADIQVTGGTVQKFRGSDYYYVARISPTTQSGSVQVSVPLNAADPVFKTGKGRLGKGSRASAPFSVVVVPDTELPDSPTNLAADPTEKSVALTWTAGSDNVAVTGYRVYRGNGPEPIATVTGTSYNDTGLDPDTSYLYWVKTVDGAGNLSTGSQITVSTDPDELPPSMPGSLAANPITETTVTLTWTASTDNVAVDGYRIMRGSTLLGTVEGLSFLDTGLSDGASYTYKVIAIDTSGNETEATIPVTTVTDTVAPQAPGNLAAVEHVTSIDLTWSVPYDLIGVTGYRIYRNGSVDPIATVTGTGFNDTGLNPETAYSYQVRAFDARTNLSAAATINVSTEPDEDPPEAPGSLTANPITETTVMLTWTASTDNVAVDGYRIERDSILLGTVEGLSFLDTGLSDGASYTYKVIAIDTSGNETEATIPVTTVTDTVAPEAPENLAAQEHVTSIQLTWTVPYDKIGVTSYRVYRDGGPDPIATVTGTTYTDTGLNQDTAYTYQVRALDARLNISPAASISASTEPDQDAPSMPGNLEGTPSMDAIQLSWDASTDGEDGSGVDRYRISRNGDIVGTVTGLTFTDTGLESGIEYDYQVVAIDEAGNVSPAATLSIETTSDSQPPSPPTELEADPDYAAVNLSWTAPPDLDVVGYEIYRSGVVTPIATVTTLSHTVSELASNTSFTFEVKAKDAAGLLSAAASVTVDTLGFDDWLEEHDLDGQLSGDSDGGSLDNFAEFRLGMDPADPADDLTFRLEPTLVTSGLEIVFPELKPVGHYYLHASSNLAEITAVESRIVSLSPEDIEALSPEQRDHYVVEIPATGDRKFVVLIFEPTPEE</sequence>
<feature type="domain" description="F5/8 type C" evidence="2">
    <location>
        <begin position="814"/>
        <end position="917"/>
    </location>
</feature>
<evidence type="ECO:0000259" key="2">
    <source>
        <dbReference type="PROSITE" id="PS50022"/>
    </source>
</evidence>
<feature type="domain" description="Fibronectin type-III" evidence="3">
    <location>
        <begin position="1586"/>
        <end position="1673"/>
    </location>
</feature>
<dbReference type="InterPro" id="IPR003961">
    <property type="entry name" value="FN3_dom"/>
</dbReference>
<dbReference type="Pfam" id="PF19078">
    <property type="entry name" value="Big_12"/>
    <property type="match status" value="1"/>
</dbReference>
<dbReference type="Gene3D" id="2.60.40.10">
    <property type="entry name" value="Immunoglobulins"/>
    <property type="match status" value="7"/>
</dbReference>
<evidence type="ECO:0000256" key="1">
    <source>
        <dbReference type="SAM" id="MobiDB-lite"/>
    </source>
</evidence>
<feature type="domain" description="Fibronectin type-III" evidence="3">
    <location>
        <begin position="1494"/>
        <end position="1584"/>
    </location>
</feature>